<keyword evidence="7" id="KW-1133">Transmembrane helix</keyword>
<dbReference type="SMART" id="SM00630">
    <property type="entry name" value="Sema"/>
    <property type="match status" value="1"/>
</dbReference>
<dbReference type="GO" id="GO:0005886">
    <property type="term" value="C:plasma membrane"/>
    <property type="evidence" value="ECO:0000318"/>
    <property type="project" value="GO_Central"/>
</dbReference>
<dbReference type="CTD" id="571290"/>
<dbReference type="GO" id="GO:0030335">
    <property type="term" value="P:positive regulation of cell migration"/>
    <property type="evidence" value="ECO:0000318"/>
    <property type="project" value="GO_Central"/>
</dbReference>
<reference evidence="9" key="2">
    <citation type="submission" date="2025-08" db="UniProtKB">
        <authorList>
            <consortium name="Ensembl"/>
        </authorList>
    </citation>
    <scope>IDENTIFICATION</scope>
</reference>
<keyword evidence="7" id="KW-0812">Transmembrane</keyword>
<dbReference type="OMA" id="FCGWDAA"/>
<reference evidence="9" key="3">
    <citation type="submission" date="2025-09" db="UniProtKB">
        <authorList>
            <consortium name="Ensembl"/>
        </authorList>
    </citation>
    <scope>IDENTIFICATION</scope>
</reference>
<dbReference type="InterPro" id="IPR036352">
    <property type="entry name" value="Semap_dom_sf"/>
</dbReference>
<keyword evidence="2 7" id="KW-0472">Membrane</keyword>
<dbReference type="InterPro" id="IPR027231">
    <property type="entry name" value="Semaphorin"/>
</dbReference>
<feature type="region of interest" description="Disordered" evidence="6">
    <location>
        <begin position="719"/>
        <end position="749"/>
    </location>
</feature>
<dbReference type="GO" id="GO:0030215">
    <property type="term" value="F:semaphorin receptor binding"/>
    <property type="evidence" value="ECO:0000318"/>
    <property type="project" value="GO_Central"/>
</dbReference>
<evidence type="ECO:0000313" key="10">
    <source>
        <dbReference type="Proteomes" id="UP000018468"/>
    </source>
</evidence>
<feature type="region of interest" description="Disordered" evidence="6">
    <location>
        <begin position="674"/>
        <end position="707"/>
    </location>
</feature>
<keyword evidence="10" id="KW-1185">Reference proteome</keyword>
<evidence type="ECO:0000256" key="6">
    <source>
        <dbReference type="SAM" id="MobiDB-lite"/>
    </source>
</evidence>
<dbReference type="Pfam" id="PF01403">
    <property type="entry name" value="Sema"/>
    <property type="match status" value="1"/>
</dbReference>
<dbReference type="GO" id="GO:0045499">
    <property type="term" value="F:chemorepellent activity"/>
    <property type="evidence" value="ECO:0000318"/>
    <property type="project" value="GO_Central"/>
</dbReference>
<dbReference type="InterPro" id="IPR001627">
    <property type="entry name" value="Semap_dom"/>
</dbReference>
<feature type="transmembrane region" description="Helical" evidence="7">
    <location>
        <begin position="759"/>
        <end position="785"/>
    </location>
</feature>
<dbReference type="InterPro" id="IPR002165">
    <property type="entry name" value="Plexin_repeat"/>
</dbReference>
<evidence type="ECO:0000256" key="4">
    <source>
        <dbReference type="ARBA" id="ARBA00023180"/>
    </source>
</evidence>
<dbReference type="PROSITE" id="PS51004">
    <property type="entry name" value="SEMA"/>
    <property type="match status" value="1"/>
</dbReference>
<dbReference type="PANTHER" id="PTHR11036:SF145">
    <property type="entry name" value="SEMAPHORIN-4A ISOFORM X1-RELATED"/>
    <property type="match status" value="1"/>
</dbReference>
<dbReference type="PANTHER" id="PTHR11036">
    <property type="entry name" value="SEMAPHORIN"/>
    <property type="match status" value="1"/>
</dbReference>
<comment type="subcellular location">
    <subcellularLocation>
        <location evidence="1">Membrane</location>
    </subcellularLocation>
</comment>
<evidence type="ECO:0000256" key="2">
    <source>
        <dbReference type="ARBA" id="ARBA00023136"/>
    </source>
</evidence>
<evidence type="ECO:0000313" key="9">
    <source>
        <dbReference type="Ensembl" id="ENSLOCP00000000364.1"/>
    </source>
</evidence>
<dbReference type="HOGENOM" id="CLU_009051_4_3_1"/>
<dbReference type="InterPro" id="IPR015943">
    <property type="entry name" value="WD40/YVTN_repeat-like_dom_sf"/>
</dbReference>
<keyword evidence="4" id="KW-0325">Glycoprotein</keyword>
<evidence type="ECO:0000256" key="7">
    <source>
        <dbReference type="SAM" id="Phobius"/>
    </source>
</evidence>
<feature type="region of interest" description="Disordered" evidence="6">
    <location>
        <begin position="794"/>
        <end position="844"/>
    </location>
</feature>
<dbReference type="SMART" id="SM00423">
    <property type="entry name" value="PSI"/>
    <property type="match status" value="1"/>
</dbReference>
<feature type="compositionally biased region" description="Polar residues" evidence="6">
    <location>
        <begin position="676"/>
        <end position="685"/>
    </location>
</feature>
<feature type="compositionally biased region" description="Basic and acidic residues" evidence="6">
    <location>
        <begin position="691"/>
        <end position="705"/>
    </location>
</feature>
<dbReference type="Pfam" id="PF01437">
    <property type="entry name" value="PSI"/>
    <property type="match status" value="1"/>
</dbReference>
<feature type="compositionally biased region" description="Basic and acidic residues" evidence="6">
    <location>
        <begin position="735"/>
        <end position="749"/>
    </location>
</feature>
<evidence type="ECO:0000259" key="8">
    <source>
        <dbReference type="PROSITE" id="PS51004"/>
    </source>
</evidence>
<dbReference type="GO" id="GO:0071526">
    <property type="term" value="P:semaphorin-plexin signaling pathway"/>
    <property type="evidence" value="ECO:0000318"/>
    <property type="project" value="GO_Central"/>
</dbReference>
<feature type="compositionally biased region" description="Polar residues" evidence="6">
    <location>
        <begin position="798"/>
        <end position="809"/>
    </location>
</feature>
<proteinExistence type="predicted"/>
<dbReference type="Ensembl" id="ENSLOCT00000000364.1">
    <property type="protein sequence ID" value="ENSLOCP00000000364.1"/>
    <property type="gene ID" value="ENSLOCG00000000333.1"/>
</dbReference>
<dbReference type="GO" id="GO:0038191">
    <property type="term" value="F:neuropilin binding"/>
    <property type="evidence" value="ECO:0000318"/>
    <property type="project" value="GO_Central"/>
</dbReference>
<dbReference type="FunFam" id="2.130.10.10:FF:000257">
    <property type="entry name" value="semaphorin-4A isoform X2"/>
    <property type="match status" value="1"/>
</dbReference>
<comment type="caution">
    <text evidence="5">Lacks conserved residue(s) required for the propagation of feature annotation.</text>
</comment>
<organism evidence="9 10">
    <name type="scientific">Lepisosteus oculatus</name>
    <name type="common">Spotted gar</name>
    <dbReference type="NCBI Taxonomy" id="7918"/>
    <lineage>
        <taxon>Eukaryota</taxon>
        <taxon>Metazoa</taxon>
        <taxon>Chordata</taxon>
        <taxon>Craniata</taxon>
        <taxon>Vertebrata</taxon>
        <taxon>Euteleostomi</taxon>
        <taxon>Actinopterygii</taxon>
        <taxon>Neopterygii</taxon>
        <taxon>Holostei</taxon>
        <taxon>Semionotiformes</taxon>
        <taxon>Lepisosteidae</taxon>
        <taxon>Lepisosteus</taxon>
    </lineage>
</organism>
<dbReference type="AlphaFoldDB" id="W5LW57"/>
<dbReference type="Gene3D" id="3.30.1680.10">
    <property type="entry name" value="ligand-binding face of the semaphorins, domain 2"/>
    <property type="match status" value="1"/>
</dbReference>
<evidence type="ECO:0000256" key="3">
    <source>
        <dbReference type="ARBA" id="ARBA00023157"/>
    </source>
</evidence>
<dbReference type="GeneTree" id="ENSGT00940000154870"/>
<dbReference type="STRING" id="7918.ENSLOCP00000000364"/>
<dbReference type="GO" id="GO:0050919">
    <property type="term" value="P:negative chemotaxis"/>
    <property type="evidence" value="ECO:0000318"/>
    <property type="project" value="GO_Central"/>
</dbReference>
<dbReference type="GeneID" id="102683284"/>
<evidence type="ECO:0000256" key="5">
    <source>
        <dbReference type="PROSITE-ProRule" id="PRU00352"/>
    </source>
</evidence>
<accession>W5LW57</accession>
<dbReference type="eggNOG" id="KOG3611">
    <property type="taxonomic scope" value="Eukaryota"/>
</dbReference>
<feature type="domain" description="Sema" evidence="8">
    <location>
        <begin position="56"/>
        <end position="520"/>
    </location>
</feature>
<dbReference type="Proteomes" id="UP000018468">
    <property type="component" value="Unassembled WGS sequence"/>
</dbReference>
<evidence type="ECO:0000256" key="1">
    <source>
        <dbReference type="ARBA" id="ARBA00004370"/>
    </source>
</evidence>
<protein>
    <recommendedName>
        <fullName evidence="8">Sema domain-containing protein</fullName>
    </recommendedName>
</protein>
<sequence length="844" mass="93825">MNCDSAFFQSAVKLHRSSLVSSWEHTPYSMAVPQLMWGTVLLLVLLHLAQTSLTPRITFSSDSPGRVLSWFKDPSVQNTTTLLLSNDGDILYVGARDALLSLNVSQPGVMTVVKKVNWTTFNKKLEECSKKGKKEETECINVIRVLLFLNDTHIYACGTYAFSPTCTYIDTKTFSFVNDGSGTQITEDGRSRCPYDPYQKHTAIIVDGELYTGTVGDFQGKQPVISRFVSGGSVMDMKVEDSLGWLQDPTFISSTFIPGESGNDKVYFFFSEVGKEYDFIEKFTVSRIAQVCTSDRGGDRILQKRWTTFVKALMLCLSPNELPYNIIQDVVTLPPPEGGSVDDTLFYGVFTSQWSGNSGRSAVCAFKLKDIKAVFAGEYKELNRDTQRWRTRNGEKFAQPGECGLHGASDKALTFVKENFLADQVVQPVDGHPALISPNQHYKKIVVERTTASDKKLYTVLFLLTETGFLHKVVLLKKGPHIIEEIQVFRQPQSVENLLLSIKKGVVFVGSSEGVFQIPVSNCTFYTSCGDCILAQDPFCAWDSSRGVCSDISLIQSKPFQDVEGGNANSCSSIAPRGKSAGYTKQPTDLRHINVRVSPNVVVRLNCSRNSQLAIQHWERGAGKTLSENLYLQPQDGILQFLASQETMGEYFCFSEENGFRQLLVHYIVVRKDGSSDATQEQPRPTSVEDWEGKEIEGNWQEKEPTTIMEEVPNTRLDVKGSSRTFNKPRSVPGHKAEVPANTDRDHVRPLPISNERSYYGELVAVSIFLALALTALLVGALYIWRQKNRGKARVQGCQDNTVKSSDTDSPTEHALLTQDQGPPIIVLGNGKDTDSKQPDSDPH</sequence>
<dbReference type="InterPro" id="IPR016201">
    <property type="entry name" value="PSI"/>
</dbReference>
<dbReference type="SUPFAM" id="SSF103575">
    <property type="entry name" value="Plexin repeat"/>
    <property type="match status" value="1"/>
</dbReference>
<name>W5LW57_LEPOC</name>
<feature type="compositionally biased region" description="Basic and acidic residues" evidence="6">
    <location>
        <begin position="832"/>
        <end position="844"/>
    </location>
</feature>
<dbReference type="Gene3D" id="2.130.10.10">
    <property type="entry name" value="YVTN repeat-like/Quinoprotein amine dehydrogenase"/>
    <property type="match status" value="1"/>
</dbReference>
<dbReference type="Bgee" id="ENSLOCG00000000333">
    <property type="expression patterns" value="Expressed in camera-type eye and 13 other cell types or tissues"/>
</dbReference>
<dbReference type="OrthoDB" id="9988752at2759"/>
<keyword evidence="3" id="KW-1015">Disulfide bond</keyword>
<dbReference type="SUPFAM" id="SSF101912">
    <property type="entry name" value="Sema domain"/>
    <property type="match status" value="1"/>
</dbReference>
<reference evidence="10" key="1">
    <citation type="submission" date="2011-12" db="EMBL/GenBank/DDBJ databases">
        <title>The Draft Genome of Lepisosteus oculatus.</title>
        <authorList>
            <consortium name="The Broad Institute Genome Assembly &amp; Analysis Group"/>
            <consortium name="Computational R&amp;D Group"/>
            <consortium name="and Sequencing Platform"/>
            <person name="Di Palma F."/>
            <person name="Alfoldi J."/>
            <person name="Johnson J."/>
            <person name="Berlin A."/>
            <person name="Gnerre S."/>
            <person name="Jaffe D."/>
            <person name="MacCallum I."/>
            <person name="Young S."/>
            <person name="Walker B.J."/>
            <person name="Lander E.S."/>
            <person name="Lindblad-Toh K."/>
        </authorList>
    </citation>
    <scope>NUCLEOTIDE SEQUENCE [LARGE SCALE GENOMIC DNA]</scope>
</reference>
<dbReference type="KEGG" id="loc:102683284"/>
<dbReference type="GO" id="GO:0001755">
    <property type="term" value="P:neural crest cell migration"/>
    <property type="evidence" value="ECO:0000318"/>
    <property type="project" value="GO_Central"/>
</dbReference>
<dbReference type="InParanoid" id="W5LW57"/>
<dbReference type="GO" id="GO:0007411">
    <property type="term" value="P:axon guidance"/>
    <property type="evidence" value="ECO:0000318"/>
    <property type="project" value="GO_Central"/>
</dbReference>